<sequence>MALYMEDYCVYDRKVACFWVQKAAALRAEGKQKQ</sequence>
<gene>
    <name evidence="1" type="ORF">T4A_13276</name>
</gene>
<protein>
    <submittedName>
        <fullName evidence="1">Uncharacterized protein</fullName>
    </submittedName>
</protein>
<accession>A0A0V1DJK4</accession>
<evidence type="ECO:0000313" key="2">
    <source>
        <dbReference type="Proteomes" id="UP000054632"/>
    </source>
</evidence>
<comment type="caution">
    <text evidence="1">The sequence shown here is derived from an EMBL/GenBank/DDBJ whole genome shotgun (WGS) entry which is preliminary data.</text>
</comment>
<reference evidence="1 2" key="1">
    <citation type="submission" date="2015-01" db="EMBL/GenBank/DDBJ databases">
        <title>Evolution of Trichinella species and genotypes.</title>
        <authorList>
            <person name="Korhonen P.K."/>
            <person name="Edoardo P."/>
            <person name="Giuseppe L.R."/>
            <person name="Gasser R.B."/>
        </authorList>
    </citation>
    <scope>NUCLEOTIDE SEQUENCE [LARGE SCALE GENOMIC DNA]</scope>
    <source>
        <strain evidence="1">ISS13</strain>
    </source>
</reference>
<dbReference type="AlphaFoldDB" id="A0A0V1DJK4"/>
<evidence type="ECO:0000313" key="1">
    <source>
        <dbReference type="EMBL" id="KRY61642.1"/>
    </source>
</evidence>
<dbReference type="Proteomes" id="UP000054632">
    <property type="component" value="Unassembled WGS sequence"/>
</dbReference>
<organism evidence="1 2">
    <name type="scientific">Trichinella pseudospiralis</name>
    <name type="common">Parasitic roundworm</name>
    <dbReference type="NCBI Taxonomy" id="6337"/>
    <lineage>
        <taxon>Eukaryota</taxon>
        <taxon>Metazoa</taxon>
        <taxon>Ecdysozoa</taxon>
        <taxon>Nematoda</taxon>
        <taxon>Enoplea</taxon>
        <taxon>Dorylaimia</taxon>
        <taxon>Trichinellida</taxon>
        <taxon>Trichinellidae</taxon>
        <taxon>Trichinella</taxon>
    </lineage>
</organism>
<name>A0A0V1DJK4_TRIPS</name>
<dbReference type="EMBL" id="JYDR01003336">
    <property type="protein sequence ID" value="KRY61642.1"/>
    <property type="molecule type" value="Genomic_DNA"/>
</dbReference>
<proteinExistence type="predicted"/>